<dbReference type="InterPro" id="IPR013320">
    <property type="entry name" value="ConA-like_dom_sf"/>
</dbReference>
<reference evidence="2 3" key="1">
    <citation type="submission" date="2021-12" db="EMBL/GenBank/DDBJ databases">
        <title>Discovery of the Pendulisporaceae a myxobacterial family with distinct sporulation behavior and unique specialized metabolism.</title>
        <authorList>
            <person name="Garcia R."/>
            <person name="Popoff A."/>
            <person name="Bader C.D."/>
            <person name="Loehr J."/>
            <person name="Walesch S."/>
            <person name="Walt C."/>
            <person name="Boldt J."/>
            <person name="Bunk B."/>
            <person name="Haeckl F.J.F.P.J."/>
            <person name="Gunesch A.P."/>
            <person name="Birkelbach J."/>
            <person name="Nuebel U."/>
            <person name="Pietschmann T."/>
            <person name="Bach T."/>
            <person name="Mueller R."/>
        </authorList>
    </citation>
    <scope>NUCLEOTIDE SEQUENCE [LARGE SCALE GENOMIC DNA]</scope>
    <source>
        <strain evidence="2 3">MSr11954</strain>
    </source>
</reference>
<feature type="chain" id="PRO_5046724450" evidence="1">
    <location>
        <begin position="22"/>
        <end position="312"/>
    </location>
</feature>
<evidence type="ECO:0000313" key="3">
    <source>
        <dbReference type="Proteomes" id="UP001370348"/>
    </source>
</evidence>
<gene>
    <name evidence="2" type="ORF">LZC94_47725</name>
</gene>
<keyword evidence="3" id="KW-1185">Reference proteome</keyword>
<accession>A0ABZ2LXN2</accession>
<dbReference type="PROSITE" id="PS51257">
    <property type="entry name" value="PROKAR_LIPOPROTEIN"/>
    <property type="match status" value="1"/>
</dbReference>
<sequence length="312" mass="33069">MKRALSLAIVLTLSAAGGFFAAACIGDEPGALPSTNADSGDHDVFNPGLDAGDAGRSQGLPATIPGLVLWLDGDDPDRVRRADPGRNENVTAWLDKSPSTPPRHFESVGASSPLFVKNIFNGRSALSFTRLSKQYLKGPSFLGLSGAEAFLVAQTKQYVPPDAATLVSYGMWQFADVGSYHPAHDNAWHDSFAYNKVEPGKPPEQGLFWPPPANEMFTPHILNVISNAQEWTASVDGIQRGTKAGSFGFPNGPTVVGGTLNSHLSEAAAPDDFFNGLIAEVIVYGQKLTTAEHDAVASYLSTKWGISLDGGK</sequence>
<dbReference type="EMBL" id="CP089984">
    <property type="protein sequence ID" value="WXB15500.1"/>
    <property type="molecule type" value="Genomic_DNA"/>
</dbReference>
<name>A0ABZ2LXN2_9BACT</name>
<feature type="signal peptide" evidence="1">
    <location>
        <begin position="1"/>
        <end position="21"/>
    </location>
</feature>
<dbReference type="Gene3D" id="2.60.120.200">
    <property type="match status" value="1"/>
</dbReference>
<organism evidence="2 3">
    <name type="scientific">Pendulispora albinea</name>
    <dbReference type="NCBI Taxonomy" id="2741071"/>
    <lineage>
        <taxon>Bacteria</taxon>
        <taxon>Pseudomonadati</taxon>
        <taxon>Myxococcota</taxon>
        <taxon>Myxococcia</taxon>
        <taxon>Myxococcales</taxon>
        <taxon>Sorangiineae</taxon>
        <taxon>Pendulisporaceae</taxon>
        <taxon>Pendulispora</taxon>
    </lineage>
</organism>
<dbReference type="SUPFAM" id="SSF49899">
    <property type="entry name" value="Concanavalin A-like lectins/glucanases"/>
    <property type="match status" value="1"/>
</dbReference>
<protein>
    <submittedName>
        <fullName evidence="2">LamG domain-containing protein</fullName>
    </submittedName>
</protein>
<evidence type="ECO:0000313" key="2">
    <source>
        <dbReference type="EMBL" id="WXB15500.1"/>
    </source>
</evidence>
<proteinExistence type="predicted"/>
<dbReference type="RefSeq" id="WP_394825129.1">
    <property type="nucleotide sequence ID" value="NZ_CP089984.1"/>
</dbReference>
<dbReference type="Proteomes" id="UP001370348">
    <property type="component" value="Chromosome"/>
</dbReference>
<keyword evidence="1" id="KW-0732">Signal</keyword>
<evidence type="ECO:0000256" key="1">
    <source>
        <dbReference type="SAM" id="SignalP"/>
    </source>
</evidence>